<dbReference type="InterPro" id="IPR036541">
    <property type="entry name" value="PLipase_A1_sf"/>
</dbReference>
<dbReference type="GO" id="GO:0016042">
    <property type="term" value="P:lipid catabolic process"/>
    <property type="evidence" value="ECO:0007669"/>
    <property type="project" value="UniProtKB-KW"/>
</dbReference>
<name>A0A2U8GZK3_9RHOO</name>
<dbReference type="Pfam" id="PF02253">
    <property type="entry name" value="PLA1"/>
    <property type="match status" value="1"/>
</dbReference>
<evidence type="ECO:0000256" key="6">
    <source>
        <dbReference type="ARBA" id="ARBA00022692"/>
    </source>
</evidence>
<feature type="chain" id="PRO_5019612322" description="Phospholipase A1" evidence="17">
    <location>
        <begin position="26"/>
        <end position="350"/>
    </location>
</feature>
<dbReference type="GO" id="GO:0005509">
    <property type="term" value="F:calcium ion binding"/>
    <property type="evidence" value="ECO:0007669"/>
    <property type="project" value="TreeGrafter"/>
</dbReference>
<comment type="function">
    <text evidence="17">Hydrolysis of phosphatidylcholine with phospholipase A2 (EC 3.1.1.4) and phospholipase A1 (EC 3.1.1.32) activities.</text>
</comment>
<evidence type="ECO:0000313" key="18">
    <source>
        <dbReference type="EMBL" id="AWI79149.1"/>
    </source>
</evidence>
<gene>
    <name evidence="18" type="ORF">CEW87_07090</name>
</gene>
<dbReference type="InterPro" id="IPR003187">
    <property type="entry name" value="PLipase_A1"/>
</dbReference>
<comment type="subcellular location">
    <subcellularLocation>
        <location evidence="17">Cell outer membrane</location>
        <topology evidence="17">Multi-pass membrane protein</topology>
    </subcellularLocation>
    <text evidence="17">One of the very few enzymes located there.</text>
</comment>
<dbReference type="GO" id="GO:0004623">
    <property type="term" value="F:phospholipase A2 activity"/>
    <property type="evidence" value="ECO:0007669"/>
    <property type="project" value="UniProtKB-EC"/>
</dbReference>
<dbReference type="SUPFAM" id="SSF56931">
    <property type="entry name" value="Outer membrane phospholipase A (OMPLA)"/>
    <property type="match status" value="1"/>
</dbReference>
<evidence type="ECO:0000256" key="2">
    <source>
        <dbReference type="ARBA" id="ARBA00001604"/>
    </source>
</evidence>
<comment type="similarity">
    <text evidence="3 17">Belongs to the phospholipase A1 family.</text>
</comment>
<organism evidence="18 19">
    <name type="scientific">Parazoarcus communis</name>
    <dbReference type="NCBI Taxonomy" id="41977"/>
    <lineage>
        <taxon>Bacteria</taxon>
        <taxon>Pseudomonadati</taxon>
        <taxon>Pseudomonadota</taxon>
        <taxon>Betaproteobacteria</taxon>
        <taxon>Rhodocyclales</taxon>
        <taxon>Zoogloeaceae</taxon>
        <taxon>Parazoarcus</taxon>
    </lineage>
</organism>
<dbReference type="EMBL" id="CP022188">
    <property type="protein sequence ID" value="AWI79149.1"/>
    <property type="molecule type" value="Genomic_DNA"/>
</dbReference>
<feature type="active site" description="Nucleophile" evidence="15">
    <location>
        <position position="219"/>
    </location>
</feature>
<dbReference type="Gene3D" id="2.40.230.10">
    <property type="entry name" value="Phospholipase A1"/>
    <property type="match status" value="1"/>
</dbReference>
<keyword evidence="10 16" id="KW-0106">Calcium</keyword>
<sequence length="350" mass="39215">MKVARFSRALLVGSSLLALSGAVRSQGVGDCVGIENGNQRLACYDRKVGRSAPEGALKSAIKSMPESEQQRPFGSTAQGVTLLDSRWELSPETKHPVFTLQPYKPIYFMPVFHSTKVNEAPCSAAGGRSCVTNPVNLDSTEGKYQLSFKTKLVTGLFDGKGDIWAAYTQSSRWQVYNGDISRPFRETNYEPEILMTYAMDYDFFGWKASMVGFGLNHQSNGRADPLSRSWNRIPAFVALQKDDWVVAVQAWHRIKEEAGEDDNPDIEDYVGRGELLINRRLGDHNFALTLRHSLRFSEKTNHGSGMFEWTFPISGYLKGYMQIFSGYGESLIDYNFRKNAIGLGISLVDW</sequence>
<dbReference type="GO" id="GO:0009279">
    <property type="term" value="C:cell outer membrane"/>
    <property type="evidence" value="ECO:0007669"/>
    <property type="project" value="UniProtKB-SubCell"/>
</dbReference>
<dbReference type="PANTHER" id="PTHR40457">
    <property type="entry name" value="PHOSPHOLIPASE A1"/>
    <property type="match status" value="1"/>
</dbReference>
<feature type="binding site" description="in dimeric form" evidence="16">
    <location>
        <position position="222"/>
    </location>
    <ligand>
        <name>Ca(2+)</name>
        <dbReference type="ChEBI" id="CHEBI:29108"/>
        <label>1</label>
    </ligand>
</feature>
<keyword evidence="14 17" id="KW-0998">Cell outer membrane</keyword>
<keyword evidence="8 17" id="KW-0732">Signal</keyword>
<evidence type="ECO:0000256" key="5">
    <source>
        <dbReference type="ARBA" id="ARBA00022452"/>
    </source>
</evidence>
<evidence type="ECO:0000256" key="17">
    <source>
        <dbReference type="RuleBase" id="RU366027"/>
    </source>
</evidence>
<comment type="subunit">
    <text evidence="4 17">Homodimer; dimerization is reversible, and the dimeric form is the active one.</text>
</comment>
<keyword evidence="13" id="KW-0472">Membrane</keyword>
<evidence type="ECO:0000256" key="3">
    <source>
        <dbReference type="ARBA" id="ARBA00010525"/>
    </source>
</evidence>
<evidence type="ECO:0000256" key="14">
    <source>
        <dbReference type="ARBA" id="ARBA00023237"/>
    </source>
</evidence>
<dbReference type="GO" id="GO:0008970">
    <property type="term" value="F:phospholipase A1 activity"/>
    <property type="evidence" value="ECO:0007669"/>
    <property type="project" value="UniProtKB-EC"/>
</dbReference>
<dbReference type="CDD" id="cd00541">
    <property type="entry name" value="OMPLA"/>
    <property type="match status" value="1"/>
</dbReference>
<comment type="catalytic activity">
    <reaction evidence="1 17">
        <text>a 1,2-diacyl-sn-glycero-3-phosphocholine + H2O = a 2-acyl-sn-glycero-3-phosphocholine + a fatty acid + H(+)</text>
        <dbReference type="Rhea" id="RHEA:18689"/>
        <dbReference type="ChEBI" id="CHEBI:15377"/>
        <dbReference type="ChEBI" id="CHEBI:15378"/>
        <dbReference type="ChEBI" id="CHEBI:28868"/>
        <dbReference type="ChEBI" id="CHEBI:57643"/>
        <dbReference type="ChEBI" id="CHEBI:57875"/>
        <dbReference type="EC" id="3.1.1.32"/>
    </reaction>
</comment>
<evidence type="ECO:0000313" key="19">
    <source>
        <dbReference type="Proteomes" id="UP000244902"/>
    </source>
</evidence>
<dbReference type="EC" id="3.1.1.32" evidence="17"/>
<comment type="cofactor">
    <cofactor evidence="17">
        <name>Ca(2+)</name>
        <dbReference type="ChEBI" id="CHEBI:29108"/>
    </cofactor>
    <text evidence="17">Binds 1 Ca(2+) ion per monomer. In the dimeric form the Ca(2+) is bound by different amino acids with binding of each Ca(2+) shared with ligands coming from each monomer. The Ca(2+) ion may have a role in catalysis.</text>
</comment>
<feature type="binding site" description="in dimeric form" evidence="16">
    <location>
        <position position="181"/>
    </location>
    <ligand>
        <name>Ca(2+)</name>
        <dbReference type="ChEBI" id="CHEBI:29108"/>
        <label>1</label>
    </ligand>
</feature>
<dbReference type="EC" id="3.1.1.4" evidence="17"/>
<evidence type="ECO:0000256" key="7">
    <source>
        <dbReference type="ARBA" id="ARBA00022723"/>
    </source>
</evidence>
<keyword evidence="12 17" id="KW-0443">Lipid metabolism</keyword>
<evidence type="ECO:0000256" key="1">
    <source>
        <dbReference type="ARBA" id="ARBA00000111"/>
    </source>
</evidence>
<keyword evidence="7 16" id="KW-0479">Metal-binding</keyword>
<dbReference type="OrthoDB" id="188433at2"/>
<keyword evidence="11 17" id="KW-0442">Lipid degradation</keyword>
<feature type="binding site" description="in dimeric form" evidence="16">
    <location>
        <position position="227"/>
    </location>
    <ligand>
        <name>Ca(2+)</name>
        <dbReference type="ChEBI" id="CHEBI:29108"/>
        <label>1</label>
    </ligand>
</feature>
<evidence type="ECO:0000256" key="10">
    <source>
        <dbReference type="ARBA" id="ARBA00022837"/>
    </source>
</evidence>
<keyword evidence="5" id="KW-1134">Transmembrane beta strand</keyword>
<evidence type="ECO:0000256" key="15">
    <source>
        <dbReference type="PIRSR" id="PIRSR603187-1"/>
    </source>
</evidence>
<evidence type="ECO:0000256" key="9">
    <source>
        <dbReference type="ARBA" id="ARBA00022801"/>
    </source>
</evidence>
<accession>A0A2U8GZK3</accession>
<dbReference type="AlphaFoldDB" id="A0A2U8GZK3"/>
<dbReference type="PANTHER" id="PTHR40457:SF1">
    <property type="entry name" value="PHOSPHOLIPASE A1"/>
    <property type="match status" value="1"/>
</dbReference>
<feature type="signal peptide" evidence="17">
    <location>
        <begin position="1"/>
        <end position="25"/>
    </location>
</feature>
<dbReference type="Proteomes" id="UP000244902">
    <property type="component" value="Chromosome"/>
</dbReference>
<proteinExistence type="inferred from homology"/>
<dbReference type="PRINTS" id="PR01486">
    <property type="entry name" value="PHPHLIPASEA1"/>
</dbReference>
<evidence type="ECO:0000256" key="4">
    <source>
        <dbReference type="ARBA" id="ARBA00011702"/>
    </source>
</evidence>
<comment type="catalytic activity">
    <reaction evidence="2 17">
        <text>a 1,2-diacyl-sn-glycero-3-phosphocholine + H2O = a 1-acyl-sn-glycero-3-phosphocholine + a fatty acid + H(+)</text>
        <dbReference type="Rhea" id="RHEA:15801"/>
        <dbReference type="ChEBI" id="CHEBI:15377"/>
        <dbReference type="ChEBI" id="CHEBI:15378"/>
        <dbReference type="ChEBI" id="CHEBI:28868"/>
        <dbReference type="ChEBI" id="CHEBI:57643"/>
        <dbReference type="ChEBI" id="CHEBI:58168"/>
        <dbReference type="EC" id="3.1.1.4"/>
    </reaction>
</comment>
<evidence type="ECO:0000256" key="11">
    <source>
        <dbReference type="ARBA" id="ARBA00022963"/>
    </source>
</evidence>
<keyword evidence="6" id="KW-0812">Transmembrane</keyword>
<dbReference type="RefSeq" id="WP_108972059.1">
    <property type="nucleotide sequence ID" value="NZ_CP022188.1"/>
</dbReference>
<evidence type="ECO:0000256" key="8">
    <source>
        <dbReference type="ARBA" id="ARBA00022729"/>
    </source>
</evidence>
<keyword evidence="9 17" id="KW-0378">Hydrolase</keyword>
<evidence type="ECO:0000256" key="13">
    <source>
        <dbReference type="ARBA" id="ARBA00023136"/>
    </source>
</evidence>
<evidence type="ECO:0000256" key="12">
    <source>
        <dbReference type="ARBA" id="ARBA00023098"/>
    </source>
</evidence>
<feature type="active site" description="Proton acceptor" evidence="15">
    <location>
        <position position="217"/>
    </location>
</feature>
<protein>
    <recommendedName>
        <fullName evidence="17">Phospholipase A1</fullName>
        <ecNumber evidence="17">3.1.1.32</ecNumber>
        <ecNumber evidence="17">3.1.1.4</ecNumber>
    </recommendedName>
    <alternativeName>
        <fullName evidence="17">Phosphatidylcholine 1-acylhydrolase</fullName>
    </alternativeName>
</protein>
<feature type="binding site" description="in dimeric form" evidence="16">
    <location>
        <position position="262"/>
    </location>
    <ligand>
        <name>Ca(2+)</name>
        <dbReference type="ChEBI" id="CHEBI:29108"/>
        <label>1</label>
    </ligand>
</feature>
<evidence type="ECO:0000256" key="16">
    <source>
        <dbReference type="PIRSR" id="PIRSR603187-2"/>
    </source>
</evidence>
<reference evidence="18 19" key="1">
    <citation type="submission" date="2017-06" db="EMBL/GenBank/DDBJ databases">
        <title>Azoarcus sp. TSNA42 complete genome sequence.</title>
        <authorList>
            <person name="Woo J.-H."/>
            <person name="Kim H.-S."/>
        </authorList>
    </citation>
    <scope>NUCLEOTIDE SEQUENCE [LARGE SCALE GENOMIC DNA]</scope>
    <source>
        <strain evidence="18 19">TSNA42</strain>
    </source>
</reference>